<dbReference type="SUPFAM" id="SSF56784">
    <property type="entry name" value="HAD-like"/>
    <property type="match status" value="1"/>
</dbReference>
<proteinExistence type="predicted"/>
<dbReference type="Gene3D" id="3.40.50.1000">
    <property type="entry name" value="HAD superfamily/HAD-like"/>
    <property type="match status" value="1"/>
</dbReference>
<dbReference type="Gene3D" id="1.10.150.240">
    <property type="entry name" value="Putative phosphatase, domain 2"/>
    <property type="match status" value="1"/>
</dbReference>
<name>A0A316F659_9ACTN</name>
<evidence type="ECO:0000313" key="2">
    <source>
        <dbReference type="Proteomes" id="UP000245697"/>
    </source>
</evidence>
<reference evidence="1 2" key="1">
    <citation type="submission" date="2018-05" db="EMBL/GenBank/DDBJ databases">
        <title>Genomic Encyclopedia of Archaeal and Bacterial Type Strains, Phase II (KMG-II): from individual species to whole genera.</title>
        <authorList>
            <person name="Goeker M."/>
        </authorList>
    </citation>
    <scope>NUCLEOTIDE SEQUENCE [LARGE SCALE GENOMIC DNA]</scope>
    <source>
        <strain evidence="1 2">DSM 45184</strain>
    </source>
</reference>
<accession>A0A316F659</accession>
<sequence>MDRRVWVRVRPQVARAVANARHVLLDFDGVCFAMPELCRPRAVLDAMRPQPRHRIGIPAYSVAHVLAHLAVHQPELADAAESVASIAELDAAITAPMTRGLPEALGACADGGRRVWAVGEFDEDAMRAGLRAHGVGHRVAVVAGRQGLDADTFGTVDVAARAARLLGVDPALCLLVSGQWGVLRAARESGMALLGVVCGHDNRKWLSDGVPVVANLERLAHALSAGGEHG</sequence>
<dbReference type="Proteomes" id="UP000245697">
    <property type="component" value="Unassembled WGS sequence"/>
</dbReference>
<keyword evidence="2" id="KW-1185">Reference proteome</keyword>
<organism evidence="1 2">
    <name type="scientific">Actinoplanes xinjiangensis</name>
    <dbReference type="NCBI Taxonomy" id="512350"/>
    <lineage>
        <taxon>Bacteria</taxon>
        <taxon>Bacillati</taxon>
        <taxon>Actinomycetota</taxon>
        <taxon>Actinomycetes</taxon>
        <taxon>Micromonosporales</taxon>
        <taxon>Micromonosporaceae</taxon>
        <taxon>Actinoplanes</taxon>
    </lineage>
</organism>
<dbReference type="InterPro" id="IPR023198">
    <property type="entry name" value="PGP-like_dom2"/>
</dbReference>
<dbReference type="InterPro" id="IPR023214">
    <property type="entry name" value="HAD_sf"/>
</dbReference>
<evidence type="ECO:0000313" key="1">
    <source>
        <dbReference type="EMBL" id="PWK39584.1"/>
    </source>
</evidence>
<comment type="caution">
    <text evidence="1">The sequence shown here is derived from an EMBL/GenBank/DDBJ whole genome shotgun (WGS) entry which is preliminary data.</text>
</comment>
<gene>
    <name evidence="1" type="ORF">BC793_122156</name>
</gene>
<dbReference type="InterPro" id="IPR036412">
    <property type="entry name" value="HAD-like_sf"/>
</dbReference>
<protein>
    <submittedName>
        <fullName evidence="1">Beta-phosphoglucomutase-like phosphatase (HAD superfamily)</fullName>
    </submittedName>
</protein>
<dbReference type="AlphaFoldDB" id="A0A316F659"/>
<dbReference type="EMBL" id="QGGR01000022">
    <property type="protein sequence ID" value="PWK39584.1"/>
    <property type="molecule type" value="Genomic_DNA"/>
</dbReference>
<dbReference type="RefSeq" id="WP_146246610.1">
    <property type="nucleotide sequence ID" value="NZ_BONA01000075.1"/>
</dbReference>
<dbReference type="OrthoDB" id="3372785at2"/>